<dbReference type="RefSeq" id="WP_142705485.1">
    <property type="nucleotide sequence ID" value="NZ_VIRS01000010.1"/>
</dbReference>
<feature type="domain" description="GGDEF" evidence="2">
    <location>
        <begin position="354"/>
        <end position="488"/>
    </location>
</feature>
<evidence type="ECO:0000313" key="4">
    <source>
        <dbReference type="Proteomes" id="UP000317982"/>
    </source>
</evidence>
<comment type="caution">
    <text evidence="3">The sequence shown here is derived from an EMBL/GenBank/DDBJ whole genome shotgun (WGS) entry which is preliminary data.</text>
</comment>
<feature type="transmembrane region" description="Helical" evidence="1">
    <location>
        <begin position="155"/>
        <end position="177"/>
    </location>
</feature>
<dbReference type="NCBIfam" id="TIGR00254">
    <property type="entry name" value="GGDEF"/>
    <property type="match status" value="1"/>
</dbReference>
<dbReference type="PANTHER" id="PTHR46663">
    <property type="entry name" value="DIGUANYLATE CYCLASE DGCT-RELATED"/>
    <property type="match status" value="1"/>
</dbReference>
<dbReference type="CDD" id="cd01949">
    <property type="entry name" value="GGDEF"/>
    <property type="match status" value="1"/>
</dbReference>
<feature type="transmembrane region" description="Helical" evidence="1">
    <location>
        <begin position="189"/>
        <end position="210"/>
    </location>
</feature>
<feature type="transmembrane region" description="Helical" evidence="1">
    <location>
        <begin position="27"/>
        <end position="46"/>
    </location>
</feature>
<dbReference type="InterPro" id="IPR043128">
    <property type="entry name" value="Rev_trsase/Diguanyl_cyclase"/>
</dbReference>
<organism evidence="3 4">
    <name type="scientific">Cryptosporangium phraense</name>
    <dbReference type="NCBI Taxonomy" id="2593070"/>
    <lineage>
        <taxon>Bacteria</taxon>
        <taxon>Bacillati</taxon>
        <taxon>Actinomycetota</taxon>
        <taxon>Actinomycetes</taxon>
        <taxon>Cryptosporangiales</taxon>
        <taxon>Cryptosporangiaceae</taxon>
        <taxon>Cryptosporangium</taxon>
    </lineage>
</organism>
<dbReference type="Gene3D" id="3.30.70.270">
    <property type="match status" value="1"/>
</dbReference>
<dbReference type="SUPFAM" id="SSF55073">
    <property type="entry name" value="Nucleotide cyclase"/>
    <property type="match status" value="1"/>
</dbReference>
<keyword evidence="1" id="KW-0812">Transmembrane</keyword>
<feature type="transmembrane region" description="Helical" evidence="1">
    <location>
        <begin position="95"/>
        <end position="111"/>
    </location>
</feature>
<accession>A0A545ARP0</accession>
<dbReference type="InterPro" id="IPR000160">
    <property type="entry name" value="GGDEF_dom"/>
</dbReference>
<feature type="transmembrane region" description="Helical" evidence="1">
    <location>
        <begin position="222"/>
        <end position="240"/>
    </location>
</feature>
<dbReference type="PANTHER" id="PTHR46663:SF4">
    <property type="entry name" value="DIGUANYLATE CYCLASE DGCT-RELATED"/>
    <property type="match status" value="1"/>
</dbReference>
<keyword evidence="1" id="KW-1133">Transmembrane helix</keyword>
<feature type="transmembrane region" description="Helical" evidence="1">
    <location>
        <begin position="123"/>
        <end position="143"/>
    </location>
</feature>
<evidence type="ECO:0000256" key="1">
    <source>
        <dbReference type="SAM" id="Phobius"/>
    </source>
</evidence>
<evidence type="ECO:0000259" key="2">
    <source>
        <dbReference type="PROSITE" id="PS50887"/>
    </source>
</evidence>
<dbReference type="EMBL" id="VIRS01000010">
    <property type="protein sequence ID" value="TQS44000.1"/>
    <property type="molecule type" value="Genomic_DNA"/>
</dbReference>
<protein>
    <submittedName>
        <fullName evidence="3">GGDEF domain-containing protein</fullName>
    </submittedName>
</protein>
<dbReference type="PROSITE" id="PS50887">
    <property type="entry name" value="GGDEF"/>
    <property type="match status" value="1"/>
</dbReference>
<feature type="transmembrane region" description="Helical" evidence="1">
    <location>
        <begin position="261"/>
        <end position="281"/>
    </location>
</feature>
<evidence type="ECO:0000313" key="3">
    <source>
        <dbReference type="EMBL" id="TQS44000.1"/>
    </source>
</evidence>
<keyword evidence="1" id="KW-0472">Membrane</keyword>
<dbReference type="InterPro" id="IPR029787">
    <property type="entry name" value="Nucleotide_cyclase"/>
</dbReference>
<reference evidence="3 4" key="1">
    <citation type="submission" date="2019-07" db="EMBL/GenBank/DDBJ databases">
        <title>Cryptosporangium phraense sp. nov., isolated from plant litter.</title>
        <authorList>
            <person name="Suriyachadkun C."/>
        </authorList>
    </citation>
    <scope>NUCLEOTIDE SEQUENCE [LARGE SCALE GENOMIC DNA]</scope>
    <source>
        <strain evidence="3 4">A-T 5661</strain>
    </source>
</reference>
<feature type="transmembrane region" description="Helical" evidence="1">
    <location>
        <begin position="287"/>
        <end position="308"/>
    </location>
</feature>
<sequence length="495" mass="53136">MRRIPAVLVPVFAAICGAPGAFLPGSIFAHVSYLIGFSVLVGLSWGRLRQIPGPSRRGYGYIVVALTVWLAGDLLHDVLEWLIGPLGDVTPSDVLWVSGYPLLGFGLIKLVRLRAPARLREGWLDAAAMTTVLGWMCWQFFILPAVEAEDLSLKTVFAVFYPLGDVVFFAAAAILVLAPGSKRGPIRYLVAALAISLIGDIWISMTPALFSDLSRAAQADRYDGVLLTANSLFVAALVHRDAARIAEPDTTHEDRLHPARVVFLGISLVALPIFAGLQPFHSLVSRVSLLVSIAVLTGLVLFRFLLVVREQETIRAMLAHQAHHDQLTGLANRQALHAALDLALNRAADDGSGYGPVILYMDLNGFKQVNDQHGHAAGDLVLAEFARRLSAELRSGDVAARLGGDEFVVLAEDIANAEEAEALAERLRGLTAEPVVDADRSFRIGVSVGVAAAGDFDHADADGLLAAADRRMYAHKSLRRRAALPPGSPTKLVSA</sequence>
<dbReference type="AlphaFoldDB" id="A0A545ARP0"/>
<dbReference type="InterPro" id="IPR052163">
    <property type="entry name" value="DGC-Regulatory_Protein"/>
</dbReference>
<keyword evidence="4" id="KW-1185">Reference proteome</keyword>
<dbReference type="SMART" id="SM00267">
    <property type="entry name" value="GGDEF"/>
    <property type="match status" value="1"/>
</dbReference>
<dbReference type="Pfam" id="PF00990">
    <property type="entry name" value="GGDEF"/>
    <property type="match status" value="1"/>
</dbReference>
<dbReference type="OrthoDB" id="3514519at2"/>
<gene>
    <name evidence="3" type="ORF">FL583_16220</name>
</gene>
<proteinExistence type="predicted"/>
<name>A0A545ARP0_9ACTN</name>
<feature type="transmembrane region" description="Helical" evidence="1">
    <location>
        <begin position="58"/>
        <end position="75"/>
    </location>
</feature>
<dbReference type="InParanoid" id="A0A545ARP0"/>
<dbReference type="Proteomes" id="UP000317982">
    <property type="component" value="Unassembled WGS sequence"/>
</dbReference>